<dbReference type="EMBL" id="JABUPJ010000022">
    <property type="protein sequence ID" value="NYQ40374.1"/>
    <property type="molecule type" value="Genomic_DNA"/>
</dbReference>
<dbReference type="RefSeq" id="WP_000460272.1">
    <property type="nucleotide sequence ID" value="NZ_AP021894.1"/>
</dbReference>
<dbReference type="Proteomes" id="UP000540485">
    <property type="component" value="Unassembled WGS sequence"/>
</dbReference>
<protein>
    <submittedName>
        <fullName evidence="6">DUF6258 family protein</fullName>
    </submittedName>
</protein>
<evidence type="ECO:0000313" key="7">
    <source>
        <dbReference type="Proteomes" id="UP000436482"/>
    </source>
</evidence>
<reference evidence="2 9" key="3">
    <citation type="submission" date="2019-12" db="EMBL/GenBank/DDBJ databases">
        <authorList>
            <consortium name="GenomeTrakr network: Whole genome sequencing for foodborne pathogen traceback"/>
        </authorList>
    </citation>
    <scope>NUCLEOTIDE SEQUENCE [LARGE SCALE GENOMIC DNA]</scope>
    <source>
        <strain evidence="2 9">PSU-2243</strain>
    </source>
</reference>
<evidence type="ECO:0000313" key="1">
    <source>
        <dbReference type="EMBL" id="EFB4533978.1"/>
    </source>
</evidence>
<dbReference type="Proteomes" id="UP000531813">
    <property type="component" value="Unassembled WGS sequence"/>
</dbReference>
<dbReference type="EMBL" id="AASWIS010000009">
    <property type="protein sequence ID" value="EFH5892701.1"/>
    <property type="molecule type" value="Genomic_DNA"/>
</dbReference>
<evidence type="ECO:0000313" key="2">
    <source>
        <dbReference type="EMBL" id="EFH5892701.1"/>
    </source>
</evidence>
<reference evidence="5 8" key="4">
    <citation type="journal article" date="2020" name="J. Appl. Microbiol.">
        <title>Genetic characterization of Shigatoxigenic and enteropathogenic Escherichia coli O80:H2 from diarrheic and septicemic calves and relatedness to human Shigatoxigenic E. coli O80:H2.</title>
        <authorList>
            <person name="Habets A."/>
            <person name="Crombe F."/>
            <person name="Nakamura K."/>
            <person name="Guerin V."/>
            <person name="De Rauw K."/>
            <person name="Pierard D."/>
            <person name="Saulmont M."/>
            <person name="Hayashi T."/>
            <person name="Mainil J.G."/>
            <person name="Thiry D."/>
        </authorList>
    </citation>
    <scope>NUCLEOTIDE SEQUENCE [LARGE SCALE GENOMIC DNA]</scope>
    <source>
        <strain evidence="5">EH3306</strain>
        <strain evidence="4 8">EH3307</strain>
    </source>
</reference>
<gene>
    <name evidence="1" type="ORF">C0P57_003272</name>
    <name evidence="5" type="ORF">G4A38_17535</name>
    <name evidence="4" type="ORF">G4A47_16465</name>
    <name evidence="2" type="ORF">GOP25_10675</name>
    <name evidence="3" type="ORF">GP979_20870</name>
    <name evidence="6" type="ORF">QDW62_18850</name>
</gene>
<dbReference type="EMBL" id="JABUPU010000022">
    <property type="protein sequence ID" value="NYP86779.1"/>
    <property type="molecule type" value="Genomic_DNA"/>
</dbReference>
<dbReference type="Pfam" id="PF19772">
    <property type="entry name" value="DUF6258"/>
    <property type="match status" value="1"/>
</dbReference>
<evidence type="ECO:0000313" key="6">
    <source>
        <dbReference type="EMBL" id="WHI00749.1"/>
    </source>
</evidence>
<dbReference type="EMBL" id="CP122634">
    <property type="protein sequence ID" value="WHI00749.1"/>
    <property type="molecule type" value="Genomic_DNA"/>
</dbReference>
<proteinExistence type="predicted"/>
<reference evidence="3 7" key="2">
    <citation type="submission" date="2019-12" db="EMBL/GenBank/DDBJ databases">
        <title>Enteriobacteria Tanzani isolates_8377-8380.</title>
        <authorList>
            <person name="Subbiah M."/>
            <person name="Call D."/>
        </authorList>
    </citation>
    <scope>NUCLEOTIDE SEQUENCE [LARGE SCALE GENOMIC DNA]</scope>
    <source>
        <strain evidence="3 7">8379wE6</strain>
    </source>
</reference>
<reference evidence="1 10" key="1">
    <citation type="submission" date="2018-08" db="EMBL/GenBank/DDBJ databases">
        <authorList>
            <consortium name="NARMS: The National Antimicrobial Resistance Monitoring System"/>
        </authorList>
    </citation>
    <scope>NUCLEOTIDE SEQUENCE [LARGE SCALE GENOMIC DNA]</scope>
    <source>
        <strain evidence="1 10">FSIS11706358</strain>
    </source>
</reference>
<dbReference type="AlphaFoldDB" id="A0A0K4N328"/>
<dbReference type="Proteomes" id="UP001179946">
    <property type="component" value="Chromosome"/>
</dbReference>
<dbReference type="EMBL" id="AASFZR010000055">
    <property type="protein sequence ID" value="EFB4533978.1"/>
    <property type="molecule type" value="Genomic_DNA"/>
</dbReference>
<evidence type="ECO:0000313" key="3">
    <source>
        <dbReference type="EMBL" id="MWR90721.1"/>
    </source>
</evidence>
<dbReference type="EMBL" id="WTQQ01000537">
    <property type="protein sequence ID" value="MWR90721.1"/>
    <property type="molecule type" value="Genomic_DNA"/>
</dbReference>
<evidence type="ECO:0000313" key="8">
    <source>
        <dbReference type="Proteomes" id="UP000517067"/>
    </source>
</evidence>
<organism evidence="5">
    <name type="scientific">Escherichia coli</name>
    <dbReference type="NCBI Taxonomy" id="562"/>
    <lineage>
        <taxon>Bacteria</taxon>
        <taxon>Pseudomonadati</taxon>
        <taxon>Pseudomonadota</taxon>
        <taxon>Gammaproteobacteria</taxon>
        <taxon>Enterobacterales</taxon>
        <taxon>Enterobacteriaceae</taxon>
        <taxon>Escherichia</taxon>
    </lineage>
</organism>
<evidence type="ECO:0000313" key="9">
    <source>
        <dbReference type="Proteomes" id="UP000531813"/>
    </source>
</evidence>
<accession>A0A0K4N328</accession>
<dbReference type="Proteomes" id="UP000436482">
    <property type="component" value="Unassembled WGS sequence"/>
</dbReference>
<evidence type="ECO:0000313" key="4">
    <source>
        <dbReference type="EMBL" id="NYP86779.1"/>
    </source>
</evidence>
<evidence type="ECO:0000313" key="5">
    <source>
        <dbReference type="EMBL" id="NYQ40374.1"/>
    </source>
</evidence>
<sequence>MFDRIYLGDRAIKKIEFDLWSKQIRIQVNLISRIAYGTTEWIFYDNEDLEDGYLVFLDVSFFNITPNGSIPDDYIISIITDNVNVEYFESTIVAVGQIPNTNSGDIDNIGECQIFIRYKHSWIENKFKEKIIE</sequence>
<dbReference type="Proteomes" id="UP000517067">
    <property type="component" value="Unassembled WGS sequence"/>
</dbReference>
<evidence type="ECO:0000313" key="10">
    <source>
        <dbReference type="Proteomes" id="UP000542214"/>
    </source>
</evidence>
<name>A0A0K4N328_ECOLX</name>
<reference evidence="6" key="5">
    <citation type="journal article" date="2023" name="Front. Microbiol.">
        <title>Virotyping and genetic antimicrobial susceptibility testing of porcine ETEC/STEC strains and associated plasmid types.</title>
        <authorList>
            <person name="Vereecke N."/>
            <person name="Van Hoorde S."/>
            <person name="Sperling D."/>
            <person name="Theuns S."/>
            <person name="Devriendt B."/>
            <person name="Cox E."/>
        </authorList>
    </citation>
    <scope>NUCLEOTIDE SEQUENCE</scope>
    <source>
        <strain evidence="6">ETEC4085</strain>
    </source>
</reference>
<dbReference type="InterPro" id="IPR046225">
    <property type="entry name" value="DUF6258"/>
</dbReference>
<dbReference type="Proteomes" id="UP000542214">
    <property type="component" value="Unassembled WGS sequence"/>
</dbReference>